<evidence type="ECO:0000313" key="2">
    <source>
        <dbReference type="EMBL" id="OWF52483.1"/>
    </source>
</evidence>
<gene>
    <name evidence="2" type="ORF">KP79_PYT06859</name>
</gene>
<dbReference type="Proteomes" id="UP000242188">
    <property type="component" value="Unassembled WGS sequence"/>
</dbReference>
<keyword evidence="1" id="KW-1133">Transmembrane helix</keyword>
<reference evidence="2 3" key="1">
    <citation type="journal article" date="2017" name="Nat. Ecol. Evol.">
        <title>Scallop genome provides insights into evolution of bilaterian karyotype and development.</title>
        <authorList>
            <person name="Wang S."/>
            <person name="Zhang J."/>
            <person name="Jiao W."/>
            <person name="Li J."/>
            <person name="Xun X."/>
            <person name="Sun Y."/>
            <person name="Guo X."/>
            <person name="Huan P."/>
            <person name="Dong B."/>
            <person name="Zhang L."/>
            <person name="Hu X."/>
            <person name="Sun X."/>
            <person name="Wang J."/>
            <person name="Zhao C."/>
            <person name="Wang Y."/>
            <person name="Wang D."/>
            <person name="Huang X."/>
            <person name="Wang R."/>
            <person name="Lv J."/>
            <person name="Li Y."/>
            <person name="Zhang Z."/>
            <person name="Liu B."/>
            <person name="Lu W."/>
            <person name="Hui Y."/>
            <person name="Liang J."/>
            <person name="Zhou Z."/>
            <person name="Hou R."/>
            <person name="Li X."/>
            <person name="Liu Y."/>
            <person name="Li H."/>
            <person name="Ning X."/>
            <person name="Lin Y."/>
            <person name="Zhao L."/>
            <person name="Xing Q."/>
            <person name="Dou J."/>
            <person name="Li Y."/>
            <person name="Mao J."/>
            <person name="Guo H."/>
            <person name="Dou H."/>
            <person name="Li T."/>
            <person name="Mu C."/>
            <person name="Jiang W."/>
            <person name="Fu Q."/>
            <person name="Fu X."/>
            <person name="Miao Y."/>
            <person name="Liu J."/>
            <person name="Yu Q."/>
            <person name="Li R."/>
            <person name="Liao H."/>
            <person name="Li X."/>
            <person name="Kong Y."/>
            <person name="Jiang Z."/>
            <person name="Chourrout D."/>
            <person name="Li R."/>
            <person name="Bao Z."/>
        </authorList>
    </citation>
    <scope>NUCLEOTIDE SEQUENCE [LARGE SCALE GENOMIC DNA]</scope>
    <source>
        <strain evidence="2 3">PY_sf001</strain>
    </source>
</reference>
<evidence type="ECO:0000256" key="1">
    <source>
        <dbReference type="SAM" id="Phobius"/>
    </source>
</evidence>
<name>A0A210QUP3_MIZYE</name>
<keyword evidence="3" id="KW-1185">Reference proteome</keyword>
<protein>
    <submittedName>
        <fullName evidence="2">Uncharacterized protein</fullName>
    </submittedName>
</protein>
<feature type="transmembrane region" description="Helical" evidence="1">
    <location>
        <begin position="20"/>
        <end position="43"/>
    </location>
</feature>
<sequence length="88" mass="10240">MVHPAARRFQRSEPKSEFEIKAIALTSVCFFYAIAIFLTVGFVSKASSSIRMSVSSILKRFQLWDNELPTKLNQKPTRSRWTKYFYQG</sequence>
<dbReference type="AlphaFoldDB" id="A0A210QUP3"/>
<dbReference type="EMBL" id="NEDP02001786">
    <property type="protein sequence ID" value="OWF52483.1"/>
    <property type="molecule type" value="Genomic_DNA"/>
</dbReference>
<keyword evidence="1" id="KW-0812">Transmembrane</keyword>
<organism evidence="2 3">
    <name type="scientific">Mizuhopecten yessoensis</name>
    <name type="common">Japanese scallop</name>
    <name type="synonym">Patinopecten yessoensis</name>
    <dbReference type="NCBI Taxonomy" id="6573"/>
    <lineage>
        <taxon>Eukaryota</taxon>
        <taxon>Metazoa</taxon>
        <taxon>Spiralia</taxon>
        <taxon>Lophotrochozoa</taxon>
        <taxon>Mollusca</taxon>
        <taxon>Bivalvia</taxon>
        <taxon>Autobranchia</taxon>
        <taxon>Pteriomorphia</taxon>
        <taxon>Pectinida</taxon>
        <taxon>Pectinoidea</taxon>
        <taxon>Pectinidae</taxon>
        <taxon>Mizuhopecten</taxon>
    </lineage>
</organism>
<evidence type="ECO:0000313" key="3">
    <source>
        <dbReference type="Proteomes" id="UP000242188"/>
    </source>
</evidence>
<comment type="caution">
    <text evidence="2">The sequence shown here is derived from an EMBL/GenBank/DDBJ whole genome shotgun (WGS) entry which is preliminary data.</text>
</comment>
<accession>A0A210QUP3</accession>
<proteinExistence type="predicted"/>
<keyword evidence="1" id="KW-0472">Membrane</keyword>